<dbReference type="RefSeq" id="WP_283753830.1">
    <property type="nucleotide sequence ID" value="NZ_JAQOSP010000080.1"/>
</dbReference>
<gene>
    <name evidence="2" type="ORF">PMG71_11600</name>
</gene>
<evidence type="ECO:0000313" key="3">
    <source>
        <dbReference type="Proteomes" id="UP001235303"/>
    </source>
</evidence>
<dbReference type="InterPro" id="IPR029060">
    <property type="entry name" value="PIN-like_dom_sf"/>
</dbReference>
<keyword evidence="3" id="KW-1185">Reference proteome</keyword>
<dbReference type="CDD" id="cd09854">
    <property type="entry name" value="PIN_VapC-like"/>
    <property type="match status" value="1"/>
</dbReference>
<dbReference type="EMBL" id="JAQOSP010000080">
    <property type="protein sequence ID" value="MDJ1170073.1"/>
    <property type="molecule type" value="Genomic_DNA"/>
</dbReference>
<organism evidence="2 3">
    <name type="scientific">Roseofilum acuticapitatum BLCC-M154</name>
    <dbReference type="NCBI Taxonomy" id="3022444"/>
    <lineage>
        <taxon>Bacteria</taxon>
        <taxon>Bacillati</taxon>
        <taxon>Cyanobacteriota</taxon>
        <taxon>Cyanophyceae</taxon>
        <taxon>Desertifilales</taxon>
        <taxon>Desertifilaceae</taxon>
        <taxon>Roseofilum</taxon>
        <taxon>Roseofilum acuticapitatum</taxon>
    </lineage>
</organism>
<comment type="caution">
    <text evidence="2">The sequence shown here is derived from an EMBL/GenBank/DDBJ whole genome shotgun (WGS) entry which is preliminary data.</text>
</comment>
<name>A0ABT7AT35_9CYAN</name>
<dbReference type="Pfam" id="PF13470">
    <property type="entry name" value="PIN_3"/>
    <property type="match status" value="1"/>
</dbReference>
<dbReference type="InterPro" id="IPR002716">
    <property type="entry name" value="PIN_dom"/>
</dbReference>
<protein>
    <submittedName>
        <fullName evidence="2">PIN domain-containing protein</fullName>
    </submittedName>
</protein>
<dbReference type="SUPFAM" id="SSF88723">
    <property type="entry name" value="PIN domain-like"/>
    <property type="match status" value="1"/>
</dbReference>
<accession>A0ABT7AT35</accession>
<dbReference type="Gene3D" id="3.40.50.1010">
    <property type="entry name" value="5'-nuclease"/>
    <property type="match status" value="1"/>
</dbReference>
<proteinExistence type="predicted"/>
<feature type="domain" description="PIN" evidence="1">
    <location>
        <begin position="3"/>
        <end position="116"/>
    </location>
</feature>
<evidence type="ECO:0000259" key="1">
    <source>
        <dbReference type="Pfam" id="PF13470"/>
    </source>
</evidence>
<dbReference type="Proteomes" id="UP001235303">
    <property type="component" value="Unassembled WGS sequence"/>
</dbReference>
<sequence length="135" mass="14978">MEFLIDTNIVLDFLLQREPFYQDAERLFQAIHDNNIIGYVTATTLTNIFYIARRHTASIDKAQQAVVATLDIMAICPVNRETLESALTVGCTDFEDAVQVACAMDQGLDGVVTRDTGFPNILIPILSVDEALNQI</sequence>
<reference evidence="2 3" key="1">
    <citation type="submission" date="2023-01" db="EMBL/GenBank/DDBJ databases">
        <title>Novel diversity within Roseofilum (Cyanobacteria; Desertifilaceae) from marine benthic mats with descriptions of four novel species.</title>
        <authorList>
            <person name="Wang Y."/>
            <person name="Berthold D.E."/>
            <person name="Hu J."/>
            <person name="Lefler F.W."/>
            <person name="Laughinghouse H.D. IV."/>
        </authorList>
    </citation>
    <scope>NUCLEOTIDE SEQUENCE [LARGE SCALE GENOMIC DNA]</scope>
    <source>
        <strain evidence="2 3">BLCC-M154</strain>
    </source>
</reference>
<evidence type="ECO:0000313" key="2">
    <source>
        <dbReference type="EMBL" id="MDJ1170073.1"/>
    </source>
</evidence>